<name>A0A7U2EV80_PHANO</name>
<evidence type="ECO:0000313" key="2">
    <source>
        <dbReference type="Proteomes" id="UP000663193"/>
    </source>
</evidence>
<gene>
    <name evidence="1" type="ORF">JI435_404200</name>
</gene>
<protein>
    <submittedName>
        <fullName evidence="1">Uncharacterized protein</fullName>
    </submittedName>
</protein>
<dbReference type="VEuPathDB" id="FungiDB:JI435_404200"/>
<keyword evidence="2" id="KW-1185">Reference proteome</keyword>
<reference evidence="2" key="1">
    <citation type="journal article" date="2021" name="BMC Genomics">
        <title>Chromosome-level genome assembly and manually-curated proteome of model necrotroph Parastagonospora nodorum Sn15 reveals a genome-wide trove of candidate effector homologs, and redundancy of virulence-related functions within an accessory chromosome.</title>
        <authorList>
            <person name="Bertazzoni S."/>
            <person name="Jones D.A.B."/>
            <person name="Phan H.T."/>
            <person name="Tan K.-C."/>
            <person name="Hane J.K."/>
        </authorList>
    </citation>
    <scope>NUCLEOTIDE SEQUENCE [LARGE SCALE GENOMIC DNA]</scope>
    <source>
        <strain evidence="2">SN15 / ATCC MYA-4574 / FGSC 10173)</strain>
    </source>
</reference>
<evidence type="ECO:0000313" key="1">
    <source>
        <dbReference type="EMBL" id="QRC93609.1"/>
    </source>
</evidence>
<sequence>MFRPRHGILTPLYAYTGQFALPVSVPESMRCSSPCSANAGKAAKRDREFRATSCLSRFILRLLNTTRLICTAIF</sequence>
<organism evidence="1 2">
    <name type="scientific">Phaeosphaeria nodorum (strain SN15 / ATCC MYA-4574 / FGSC 10173)</name>
    <name type="common">Glume blotch fungus</name>
    <name type="synonym">Parastagonospora nodorum</name>
    <dbReference type="NCBI Taxonomy" id="321614"/>
    <lineage>
        <taxon>Eukaryota</taxon>
        <taxon>Fungi</taxon>
        <taxon>Dikarya</taxon>
        <taxon>Ascomycota</taxon>
        <taxon>Pezizomycotina</taxon>
        <taxon>Dothideomycetes</taxon>
        <taxon>Pleosporomycetidae</taxon>
        <taxon>Pleosporales</taxon>
        <taxon>Pleosporineae</taxon>
        <taxon>Phaeosphaeriaceae</taxon>
        <taxon>Parastagonospora</taxon>
    </lineage>
</organism>
<proteinExistence type="predicted"/>
<accession>A0A7U2EV80</accession>
<dbReference type="EMBL" id="CP069025">
    <property type="protein sequence ID" value="QRC93609.1"/>
    <property type="molecule type" value="Genomic_DNA"/>
</dbReference>
<dbReference type="Proteomes" id="UP000663193">
    <property type="component" value="Chromosome 3"/>
</dbReference>
<dbReference type="AlphaFoldDB" id="A0A7U2EV80"/>